<keyword evidence="3" id="KW-0378">Hydrolase</keyword>
<dbReference type="Gene3D" id="3.40.630.10">
    <property type="entry name" value="Zn peptidases"/>
    <property type="match status" value="1"/>
</dbReference>
<dbReference type="GO" id="GO:0016788">
    <property type="term" value="F:hydrolase activity, acting on ester bonds"/>
    <property type="evidence" value="ECO:0007669"/>
    <property type="project" value="InterPro"/>
</dbReference>
<reference evidence="7" key="1">
    <citation type="submission" date="2015-09" db="EMBL/GenBank/DDBJ databases">
        <authorList>
            <person name="Rodrigo-Torres Lidia"/>
            <person name="Arahal R.David."/>
        </authorList>
    </citation>
    <scope>NUCLEOTIDE SEQUENCE [LARGE SCALE GENOMIC DNA]</scope>
    <source>
        <strain evidence="7">CECT 7735</strain>
    </source>
</reference>
<comment type="cofactor">
    <cofactor evidence="1">
        <name>Zn(2+)</name>
        <dbReference type="ChEBI" id="CHEBI:29105"/>
    </cofactor>
</comment>
<gene>
    <name evidence="6" type="ORF">PH7735_00167</name>
</gene>
<name>A0A0P1ICD1_9RHOB</name>
<evidence type="ECO:0000256" key="1">
    <source>
        <dbReference type="ARBA" id="ARBA00001947"/>
    </source>
</evidence>
<proteinExistence type="predicted"/>
<keyword evidence="2" id="KW-0479">Metal-binding</keyword>
<evidence type="ECO:0000313" key="7">
    <source>
        <dbReference type="Proteomes" id="UP000051870"/>
    </source>
</evidence>
<feature type="domain" description="Succinylglutamate desuccinylase/Aspartoacylase catalytic" evidence="5">
    <location>
        <begin position="48"/>
        <end position="237"/>
    </location>
</feature>
<dbReference type="Pfam" id="PF24827">
    <property type="entry name" value="AstE_AspA_cat"/>
    <property type="match status" value="1"/>
</dbReference>
<dbReference type="EMBL" id="CYTW01000001">
    <property type="protein sequence ID" value="CUJ82607.1"/>
    <property type="molecule type" value="Genomic_DNA"/>
</dbReference>
<dbReference type="PANTHER" id="PTHR37326:SF1">
    <property type="entry name" value="BLL3975 PROTEIN"/>
    <property type="match status" value="1"/>
</dbReference>
<dbReference type="Proteomes" id="UP000051870">
    <property type="component" value="Unassembled WGS sequence"/>
</dbReference>
<dbReference type="CDD" id="cd06252">
    <property type="entry name" value="M14_ASTE_ASPA-like"/>
    <property type="match status" value="1"/>
</dbReference>
<dbReference type="GO" id="GO:0016811">
    <property type="term" value="F:hydrolase activity, acting on carbon-nitrogen (but not peptide) bonds, in linear amides"/>
    <property type="evidence" value="ECO:0007669"/>
    <property type="project" value="InterPro"/>
</dbReference>
<dbReference type="PIRSF" id="PIRSF039012">
    <property type="entry name" value="ASP"/>
    <property type="match status" value="1"/>
</dbReference>
<evidence type="ECO:0000313" key="6">
    <source>
        <dbReference type="EMBL" id="CUJ82607.1"/>
    </source>
</evidence>
<dbReference type="AlphaFoldDB" id="A0A0P1ICD1"/>
<evidence type="ECO:0000259" key="5">
    <source>
        <dbReference type="Pfam" id="PF24827"/>
    </source>
</evidence>
<sequence>MANSLISCEVDFETDGKQAGFLRVPHSVHRSAYGWIPVPIVSIRNGDGPVVLMMSGNHGDEYEGQIALSRLARDFLPEDLRGQVIFLTMANQPAAEAGLRCSPIDDGNLNRSFPGDPAGTPTQMIAHYIEDVLLPRCDYLIDLHSGGGSLFYPATLLRGQGWTDQEGQTLRGLQDAFDFPHAWVFQGGGGPNSTARTAMGAANRKRVVPIMAELGGAGSVTPSILAMTERGLQRSLHSLGMLPDYVPDAERGTRELYAAGSVFAYDSGLFEPLKDISAPVEQDETVGHIHDPSTPLRGSVAVKSPYAGIVMAKRPMAQVKRGDAVFQIGIDVQKK</sequence>
<dbReference type="InterPro" id="IPR043795">
    <property type="entry name" value="N-alpha-Ac-DABA-like"/>
</dbReference>
<evidence type="ECO:0000256" key="2">
    <source>
        <dbReference type="ARBA" id="ARBA00022723"/>
    </source>
</evidence>
<dbReference type="InterPro" id="IPR055438">
    <property type="entry name" value="AstE_AspA_cat"/>
</dbReference>
<dbReference type="GO" id="GO:0046872">
    <property type="term" value="F:metal ion binding"/>
    <property type="evidence" value="ECO:0007669"/>
    <property type="project" value="UniProtKB-KW"/>
</dbReference>
<dbReference type="SUPFAM" id="SSF53187">
    <property type="entry name" value="Zn-dependent exopeptidases"/>
    <property type="match status" value="1"/>
</dbReference>
<dbReference type="GeneID" id="83879266"/>
<dbReference type="PANTHER" id="PTHR37326">
    <property type="entry name" value="BLL3975 PROTEIN"/>
    <property type="match status" value="1"/>
</dbReference>
<dbReference type="InterPro" id="IPR053138">
    <property type="entry name" value="N-alpha-Ac-DABA_deacetylase"/>
</dbReference>
<keyword evidence="7" id="KW-1185">Reference proteome</keyword>
<protein>
    <submittedName>
        <fullName evidence="6">Ectoine utilization protein EutE</fullName>
    </submittedName>
</protein>
<evidence type="ECO:0000256" key="4">
    <source>
        <dbReference type="ARBA" id="ARBA00022833"/>
    </source>
</evidence>
<accession>A0A0P1ICD1</accession>
<organism evidence="6 7">
    <name type="scientific">Shimia thalassica</name>
    <dbReference type="NCBI Taxonomy" id="1715693"/>
    <lineage>
        <taxon>Bacteria</taxon>
        <taxon>Pseudomonadati</taxon>
        <taxon>Pseudomonadota</taxon>
        <taxon>Alphaproteobacteria</taxon>
        <taxon>Rhodobacterales</taxon>
        <taxon>Roseobacteraceae</taxon>
    </lineage>
</organism>
<evidence type="ECO:0000256" key="3">
    <source>
        <dbReference type="ARBA" id="ARBA00022801"/>
    </source>
</evidence>
<dbReference type="STRING" id="1715693.PH7735_00167"/>
<dbReference type="RefSeq" id="WP_058309447.1">
    <property type="nucleotide sequence ID" value="NZ_CYTW01000001.1"/>
</dbReference>
<keyword evidence="4" id="KW-0862">Zinc</keyword>